<dbReference type="AlphaFoldDB" id="A0A8J2UBZ4"/>
<dbReference type="Pfam" id="PF13715">
    <property type="entry name" value="CarbopepD_reg_2"/>
    <property type="match status" value="1"/>
</dbReference>
<comment type="caution">
    <text evidence="2">The sequence shown here is derived from an EMBL/GenBank/DDBJ whole genome shotgun (WGS) entry which is preliminary data.</text>
</comment>
<dbReference type="Proteomes" id="UP000607559">
    <property type="component" value="Unassembled WGS sequence"/>
</dbReference>
<proteinExistence type="predicted"/>
<dbReference type="InterPro" id="IPR043741">
    <property type="entry name" value="DUF5686"/>
</dbReference>
<feature type="chain" id="PRO_5035231588" evidence="1">
    <location>
        <begin position="21"/>
        <end position="849"/>
    </location>
</feature>
<gene>
    <name evidence="2" type="ORF">GCM10011511_19790</name>
</gene>
<keyword evidence="3" id="KW-1185">Reference proteome</keyword>
<dbReference type="Gene3D" id="2.60.40.1120">
    <property type="entry name" value="Carboxypeptidase-like, regulatory domain"/>
    <property type="match status" value="1"/>
</dbReference>
<evidence type="ECO:0000313" key="2">
    <source>
        <dbReference type="EMBL" id="GGA96546.1"/>
    </source>
</evidence>
<evidence type="ECO:0000313" key="3">
    <source>
        <dbReference type="Proteomes" id="UP000607559"/>
    </source>
</evidence>
<accession>A0A8J2UBZ4</accession>
<reference evidence="2" key="1">
    <citation type="journal article" date="2014" name="Int. J. Syst. Evol. Microbiol.">
        <title>Complete genome sequence of Corynebacterium casei LMG S-19264T (=DSM 44701T), isolated from a smear-ripened cheese.</title>
        <authorList>
            <consortium name="US DOE Joint Genome Institute (JGI-PGF)"/>
            <person name="Walter F."/>
            <person name="Albersmeier A."/>
            <person name="Kalinowski J."/>
            <person name="Ruckert C."/>
        </authorList>
    </citation>
    <scope>NUCLEOTIDE SEQUENCE</scope>
    <source>
        <strain evidence="2">CGMCC 1.15448</strain>
    </source>
</reference>
<dbReference type="Pfam" id="PF18939">
    <property type="entry name" value="DUF5686"/>
    <property type="match status" value="1"/>
</dbReference>
<evidence type="ECO:0000256" key="1">
    <source>
        <dbReference type="SAM" id="SignalP"/>
    </source>
</evidence>
<dbReference type="InterPro" id="IPR008969">
    <property type="entry name" value="CarboxyPept-like_regulatory"/>
</dbReference>
<organism evidence="2 3">
    <name type="scientific">Puia dinghuensis</name>
    <dbReference type="NCBI Taxonomy" id="1792502"/>
    <lineage>
        <taxon>Bacteria</taxon>
        <taxon>Pseudomonadati</taxon>
        <taxon>Bacteroidota</taxon>
        <taxon>Chitinophagia</taxon>
        <taxon>Chitinophagales</taxon>
        <taxon>Chitinophagaceae</taxon>
        <taxon>Puia</taxon>
    </lineage>
</organism>
<reference evidence="2" key="2">
    <citation type="submission" date="2020-09" db="EMBL/GenBank/DDBJ databases">
        <authorList>
            <person name="Sun Q."/>
            <person name="Zhou Y."/>
        </authorList>
    </citation>
    <scope>NUCLEOTIDE SEQUENCE</scope>
    <source>
        <strain evidence="2">CGMCC 1.15448</strain>
    </source>
</reference>
<name>A0A8J2UBZ4_9BACT</name>
<dbReference type="RefSeq" id="WP_188931066.1">
    <property type="nucleotide sequence ID" value="NZ_BMJC01000002.1"/>
</dbReference>
<sequence length="849" mass="97496">MIRKFLFLLVCCFCSLFVHATRLTGIVTDDKGNALPYSSILIKGTTRGVTAGSDGRYSIELSPGSYTIVCQYVGYSRQEKKVTVGNETVVLDFRLALRQLSMAEVVVRPGGEDPAYAIIRHAIKKRRDYENPLDSFTCEAYIKSQIRTRGLPKKIFGQKIDAKDLKSLGVDSAGKGILYLSESLTKVAYKRPDKIKLEVLSGRESGGNGFGFSIPIFMNFYQNNVTVMGDKMHPRGFVSPIADGALNYYRYKFLGSFFEDGKEVNEIRVIPRRKYEPLFSGKIDIVDGEWRIHSLDLLLVKESQLEILDTVNIKQIYAPVESGGAVWQVKNQVVYFTFKLLGIDAVGNFLDVYNNYDIAPAFRKRFFDNVYIKYDTAGNKKTLAYWDSIRPLPLEPDEKANYIIRDSVYRYQQDSMGLRKNRDSLLKQQGPVKPEQLLLTGFDRSNFRQPRPLRYSFSPLLQNISYNTVEGINMKVEGSVSRQLKGGVGDLSFSPHLRYGFHNTRLNAWGELTLNRRSLNREEEDVSASRQTWSLAGGKRVSQFNPENPISEPVNALYTLLFRRNYMKIYENYFVRLGSATRFDNGMRLHVQALYEDRRPVENTLDYSLFKYNSRFFTPNYPVEQLSTQFPRHEAVVTTVDFQYQPGQRFIEFPNSKVSIGSKYPTFGLSYTKGWEGVLGSDVNFDKWRFSVWDNMNFRLRGELRYRLSVGGFLNTHAVYIQDYQHFNGNQTVIASEYLNSFQVAPYYANSTTASFYATGHLEHHFNGFLTNKIPLFRRLNWFLDGGANAFYVRKDNHYEEMFWGLENIFKVLRVDVVASWLDGRYYQTGVRIGLGGLLGDGLRGDRQR</sequence>
<feature type="signal peptide" evidence="1">
    <location>
        <begin position="1"/>
        <end position="20"/>
    </location>
</feature>
<keyword evidence="1" id="KW-0732">Signal</keyword>
<dbReference type="SUPFAM" id="SSF49464">
    <property type="entry name" value="Carboxypeptidase regulatory domain-like"/>
    <property type="match status" value="1"/>
</dbReference>
<protein>
    <submittedName>
        <fullName evidence="2">Membrane protein</fullName>
    </submittedName>
</protein>
<dbReference type="EMBL" id="BMJC01000002">
    <property type="protein sequence ID" value="GGA96546.1"/>
    <property type="molecule type" value="Genomic_DNA"/>
</dbReference>